<protein>
    <recommendedName>
        <fullName evidence="4">SRCR domain-containing protein</fullName>
    </recommendedName>
</protein>
<dbReference type="Proteomes" id="UP000507470">
    <property type="component" value="Unassembled WGS sequence"/>
</dbReference>
<dbReference type="AlphaFoldDB" id="A0A6J7ZWF8"/>
<keyword evidence="1" id="KW-1133">Transmembrane helix</keyword>
<proteinExistence type="predicted"/>
<feature type="transmembrane region" description="Helical" evidence="1">
    <location>
        <begin position="159"/>
        <end position="181"/>
    </location>
</feature>
<organism evidence="2 3">
    <name type="scientific">Mytilus coruscus</name>
    <name type="common">Sea mussel</name>
    <dbReference type="NCBI Taxonomy" id="42192"/>
    <lineage>
        <taxon>Eukaryota</taxon>
        <taxon>Metazoa</taxon>
        <taxon>Spiralia</taxon>
        <taxon>Lophotrochozoa</taxon>
        <taxon>Mollusca</taxon>
        <taxon>Bivalvia</taxon>
        <taxon>Autobranchia</taxon>
        <taxon>Pteriomorphia</taxon>
        <taxon>Mytilida</taxon>
        <taxon>Mytiloidea</taxon>
        <taxon>Mytilidae</taxon>
        <taxon>Mytilinae</taxon>
        <taxon>Mytilus</taxon>
    </lineage>
</organism>
<name>A0A6J7ZWF8_MYTCO</name>
<evidence type="ECO:0000313" key="3">
    <source>
        <dbReference type="Proteomes" id="UP000507470"/>
    </source>
</evidence>
<evidence type="ECO:0008006" key="4">
    <source>
        <dbReference type="Google" id="ProtNLM"/>
    </source>
</evidence>
<accession>A0A6J7ZWF8</accession>
<gene>
    <name evidence="2" type="ORF">MCOR_189</name>
</gene>
<evidence type="ECO:0000256" key="1">
    <source>
        <dbReference type="SAM" id="Phobius"/>
    </source>
</evidence>
<reference evidence="2 3" key="1">
    <citation type="submission" date="2020-06" db="EMBL/GenBank/DDBJ databases">
        <authorList>
            <person name="Li R."/>
            <person name="Bekaert M."/>
        </authorList>
    </citation>
    <scope>NUCLEOTIDE SEQUENCE [LARGE SCALE GENOMIC DNA]</scope>
    <source>
        <strain evidence="3">wild</strain>
    </source>
</reference>
<dbReference type="OrthoDB" id="6142705at2759"/>
<evidence type="ECO:0000313" key="2">
    <source>
        <dbReference type="EMBL" id="CAC5355492.1"/>
    </source>
</evidence>
<sequence length="411" mass="46590">MEERNDRPAHRKTDQYNILGFIGNGWKGDIAIDDLYITAGTCKGLFDQEEICVDVEGIISKETFCPKGYLDLQNARILFDPEREKCSDIYDQTKKRLLTDCGNVADSQKCLFDLSTDIRSQPECFQLYEFRIQHTCEVSGKDDTLPTVIQNSNDSATGLVVGLVIAALLLACVVILIVVLVRRRTFVRGPKEKITNNLRENDYIGSQDIALPQTDDPFSQIQNDGSRITNLHGYDKTHDIAKIKNVNKERVQSPAYAVRRNTTLSDKQTINADKYSIVDQTAETSFNRTIHDRTVTADKYMVLDPTVAGFNRTQLSKTPTGYKFAKPVKDTENKIGDEDQYALSEEGVYDHSGSNRHKELEYNIYNHAVDTIYDSGCHKRNDVEKEDTYDHFFGQKTEDDYDISTTTSTHA</sequence>
<keyword evidence="1" id="KW-0472">Membrane</keyword>
<keyword evidence="3" id="KW-1185">Reference proteome</keyword>
<keyword evidence="1" id="KW-0812">Transmembrane</keyword>
<dbReference type="EMBL" id="CACVKT020000055">
    <property type="protein sequence ID" value="CAC5355492.1"/>
    <property type="molecule type" value="Genomic_DNA"/>
</dbReference>